<protein>
    <submittedName>
        <fullName evidence="8">Methyl-accepting chemotaxis protein</fullName>
    </submittedName>
</protein>
<organism evidence="8 9">
    <name type="scientific">Allorhizobium borbori</name>
    <dbReference type="NCBI Taxonomy" id="485907"/>
    <lineage>
        <taxon>Bacteria</taxon>
        <taxon>Pseudomonadati</taxon>
        <taxon>Pseudomonadota</taxon>
        <taxon>Alphaproteobacteria</taxon>
        <taxon>Hyphomicrobiales</taxon>
        <taxon>Rhizobiaceae</taxon>
        <taxon>Rhizobium/Agrobacterium group</taxon>
        <taxon>Allorhizobium</taxon>
    </lineage>
</organism>
<dbReference type="GO" id="GO:0005886">
    <property type="term" value="C:plasma membrane"/>
    <property type="evidence" value="ECO:0007669"/>
    <property type="project" value="TreeGrafter"/>
</dbReference>
<dbReference type="Pfam" id="PF00672">
    <property type="entry name" value="HAMP"/>
    <property type="match status" value="1"/>
</dbReference>
<evidence type="ECO:0000256" key="5">
    <source>
        <dbReference type="SAM" id="Phobius"/>
    </source>
</evidence>
<evidence type="ECO:0000313" key="9">
    <source>
        <dbReference type="Proteomes" id="UP000584824"/>
    </source>
</evidence>
<dbReference type="GO" id="GO:0007165">
    <property type="term" value="P:signal transduction"/>
    <property type="evidence" value="ECO:0007669"/>
    <property type="project" value="UniProtKB-KW"/>
</dbReference>
<evidence type="ECO:0000256" key="4">
    <source>
        <dbReference type="PROSITE-ProRule" id="PRU00284"/>
    </source>
</evidence>
<dbReference type="FunFam" id="1.10.287.950:FF:000001">
    <property type="entry name" value="Methyl-accepting chemotaxis sensory transducer"/>
    <property type="match status" value="1"/>
</dbReference>
<evidence type="ECO:0000259" key="6">
    <source>
        <dbReference type="PROSITE" id="PS50111"/>
    </source>
</evidence>
<dbReference type="PROSITE" id="PS50111">
    <property type="entry name" value="CHEMOTAXIS_TRANSDUC_2"/>
    <property type="match status" value="1"/>
</dbReference>
<dbReference type="Pfam" id="PF00015">
    <property type="entry name" value="MCPsignal"/>
    <property type="match status" value="1"/>
</dbReference>
<dbReference type="CDD" id="cd06225">
    <property type="entry name" value="HAMP"/>
    <property type="match status" value="1"/>
</dbReference>
<keyword evidence="5" id="KW-1133">Transmembrane helix</keyword>
<reference evidence="8 9" key="1">
    <citation type="submission" date="2020-08" db="EMBL/GenBank/DDBJ databases">
        <title>Genomic Encyclopedia of Type Strains, Phase IV (KMG-IV): sequencing the most valuable type-strain genomes for metagenomic binning, comparative biology and taxonomic classification.</title>
        <authorList>
            <person name="Goeker M."/>
        </authorList>
    </citation>
    <scope>NUCLEOTIDE SEQUENCE [LARGE SCALE GENOMIC DNA]</scope>
    <source>
        <strain evidence="8 9">DSM 26385</strain>
    </source>
</reference>
<dbReference type="SUPFAM" id="SSF158472">
    <property type="entry name" value="HAMP domain-like"/>
    <property type="match status" value="1"/>
</dbReference>
<dbReference type="Proteomes" id="UP000584824">
    <property type="component" value="Unassembled WGS sequence"/>
</dbReference>
<dbReference type="SUPFAM" id="SSF58104">
    <property type="entry name" value="Methyl-accepting chemotaxis protein (MCP) signaling domain"/>
    <property type="match status" value="1"/>
</dbReference>
<dbReference type="SMART" id="SM00304">
    <property type="entry name" value="HAMP"/>
    <property type="match status" value="2"/>
</dbReference>
<dbReference type="PANTHER" id="PTHR43531:SF11">
    <property type="entry name" value="METHYL-ACCEPTING CHEMOTAXIS PROTEIN 3"/>
    <property type="match status" value="1"/>
</dbReference>
<dbReference type="InterPro" id="IPR051310">
    <property type="entry name" value="MCP_chemotaxis"/>
</dbReference>
<comment type="subcellular location">
    <subcellularLocation>
        <location evidence="1">Membrane</location>
    </subcellularLocation>
</comment>
<evidence type="ECO:0000256" key="3">
    <source>
        <dbReference type="ARBA" id="ARBA00029447"/>
    </source>
</evidence>
<keyword evidence="5" id="KW-0472">Membrane</keyword>
<feature type="domain" description="HAMP" evidence="7">
    <location>
        <begin position="212"/>
        <end position="265"/>
    </location>
</feature>
<dbReference type="PROSITE" id="PS50885">
    <property type="entry name" value="HAMP"/>
    <property type="match status" value="2"/>
</dbReference>
<keyword evidence="2" id="KW-0145">Chemotaxis</keyword>
<proteinExistence type="inferred from homology"/>
<dbReference type="SMART" id="SM00283">
    <property type="entry name" value="MA"/>
    <property type="match status" value="1"/>
</dbReference>
<dbReference type="AlphaFoldDB" id="A0A7W6JZ37"/>
<dbReference type="RefSeq" id="WP_183789511.1">
    <property type="nucleotide sequence ID" value="NZ_JACIDU010000002.1"/>
</dbReference>
<accession>A0A7W6JZ37</accession>
<keyword evidence="5" id="KW-0812">Transmembrane</keyword>
<evidence type="ECO:0000256" key="2">
    <source>
        <dbReference type="ARBA" id="ARBA00022500"/>
    </source>
</evidence>
<feature type="domain" description="HAMP" evidence="7">
    <location>
        <begin position="293"/>
        <end position="345"/>
    </location>
</feature>
<feature type="domain" description="Methyl-accepting transducer" evidence="6">
    <location>
        <begin position="350"/>
        <end position="579"/>
    </location>
</feature>
<feature type="transmembrane region" description="Helical" evidence="5">
    <location>
        <begin position="188"/>
        <end position="209"/>
    </location>
</feature>
<gene>
    <name evidence="8" type="ORF">GGQ66_000738</name>
</gene>
<dbReference type="InterPro" id="IPR004089">
    <property type="entry name" value="MCPsignal_dom"/>
</dbReference>
<evidence type="ECO:0000256" key="1">
    <source>
        <dbReference type="ARBA" id="ARBA00004370"/>
    </source>
</evidence>
<keyword evidence="9" id="KW-1185">Reference proteome</keyword>
<dbReference type="InterPro" id="IPR003660">
    <property type="entry name" value="HAMP_dom"/>
</dbReference>
<evidence type="ECO:0000313" key="8">
    <source>
        <dbReference type="EMBL" id="MBB4102210.1"/>
    </source>
</evidence>
<sequence length="643" mass="69179">MGTLSNISIRMKFLMVVTTMAAMMVAGTGFVYVTMQKMSADYEHFIDEDVSASLSLTGATLYLQNMGYSAYQTLVYDAGTPENTKAMESFRNSIATFEERLKQIPQTDRLDKAKIDGFMKTFQSIRDDFGKAVEAGSQNRNDEAKALLARTDVKLVPLADDMRAMAVAIRESVFKNSNDMKATTESNIFWLAASAGSLTILSLVVSFMFTTYGISRPLNRVTERMRSLAAGDTNTPIDGVERGDEVGTVAKALNVFREAAIENRRLEAEAEMGRSATERDRLAREQEKAKADAEVRFAVDALAQGLASLAAGDLTQSINTPFAEKLEKLRIDFNATTGKLRDTVVGIRDAVVAINAGSREIQAAANDLSKRTEQQAASVEETAAALEEITTTVKDSNDKAQDAGRLVARAKANAEQSGTVVRRAVEAMSEIERSSNEISNIIGVIDEIAFQTNLLALNAGVEAARAGEAGKGFAVVATEVRELAQRSAAAAKEIKALIRQSSEKVELGVSLVGDTGVSLDGIVSEVQEINGLVAQIAGTSREQATGLAEINTAVNLIDQNTQQNAAMVEQSTAASHGLNREAESLSRMIAAFRTGGESTRHEPVREAPVTRAANPVQRMTSQLKSSFASQGSAALKHEGWEDF</sequence>
<dbReference type="GO" id="GO:0006935">
    <property type="term" value="P:chemotaxis"/>
    <property type="evidence" value="ECO:0007669"/>
    <property type="project" value="UniProtKB-KW"/>
</dbReference>
<comment type="caution">
    <text evidence="8">The sequence shown here is derived from an EMBL/GenBank/DDBJ whole genome shotgun (WGS) entry which is preliminary data.</text>
</comment>
<evidence type="ECO:0000259" key="7">
    <source>
        <dbReference type="PROSITE" id="PS50885"/>
    </source>
</evidence>
<dbReference type="PANTHER" id="PTHR43531">
    <property type="entry name" value="PROTEIN ICFG"/>
    <property type="match status" value="1"/>
</dbReference>
<feature type="transmembrane region" description="Helical" evidence="5">
    <location>
        <begin position="13"/>
        <end position="33"/>
    </location>
</feature>
<dbReference type="CDD" id="cd11386">
    <property type="entry name" value="MCP_signal"/>
    <property type="match status" value="1"/>
</dbReference>
<dbReference type="Gene3D" id="6.10.340.10">
    <property type="match status" value="1"/>
</dbReference>
<dbReference type="EMBL" id="JACIDU010000002">
    <property type="protein sequence ID" value="MBB4102210.1"/>
    <property type="molecule type" value="Genomic_DNA"/>
</dbReference>
<keyword evidence="4" id="KW-0807">Transducer</keyword>
<dbReference type="Gene3D" id="1.10.287.950">
    <property type="entry name" value="Methyl-accepting chemotaxis protein"/>
    <property type="match status" value="1"/>
</dbReference>
<dbReference type="GO" id="GO:0004888">
    <property type="term" value="F:transmembrane signaling receptor activity"/>
    <property type="evidence" value="ECO:0007669"/>
    <property type="project" value="TreeGrafter"/>
</dbReference>
<name>A0A7W6JZ37_9HYPH</name>
<comment type="similarity">
    <text evidence="3">Belongs to the methyl-accepting chemotaxis (MCP) protein family.</text>
</comment>